<reference evidence="2" key="1">
    <citation type="submission" date="2021-10" db="EMBL/GenBank/DDBJ databases">
        <title>Tamlana sargassums sp. nov., and Tamlana laminarinivorans sp. nov., two new bacteria isolated from the brown alga.</title>
        <authorList>
            <person name="Li J."/>
        </authorList>
    </citation>
    <scope>NUCLEOTIDE SEQUENCE</scope>
    <source>
        <strain evidence="2">62-3</strain>
    </source>
</reference>
<dbReference type="EMBL" id="JAJAPX010000002">
    <property type="protein sequence ID" value="MCB4807938.1"/>
    <property type="molecule type" value="Genomic_DNA"/>
</dbReference>
<evidence type="ECO:0000313" key="3">
    <source>
        <dbReference type="Proteomes" id="UP001139286"/>
    </source>
</evidence>
<name>A0A9X1I5Q8_9FLAO</name>
<gene>
    <name evidence="2" type="ORF">LG651_06710</name>
</gene>
<sequence>MKKIKKFVVFGIITCLSIVLIGFNKEGETESFSLDSLIEVANAQGEVELNPSYTIYHPTEVTCVVNVYTYIAAPGGYLVKALVSSTPGTRIDCPSGEMICAPTTCAI</sequence>
<accession>A0A9X1I5Q8</accession>
<dbReference type="RefSeq" id="WP_226695363.1">
    <property type="nucleotide sequence ID" value="NZ_JAJAPX010000002.1"/>
</dbReference>
<dbReference type="Proteomes" id="UP001139286">
    <property type="component" value="Unassembled WGS sequence"/>
</dbReference>
<keyword evidence="1" id="KW-0812">Transmembrane</keyword>
<keyword evidence="1" id="KW-0472">Membrane</keyword>
<feature type="transmembrane region" description="Helical" evidence="1">
    <location>
        <begin position="7"/>
        <end position="23"/>
    </location>
</feature>
<comment type="caution">
    <text evidence="2">The sequence shown here is derived from an EMBL/GenBank/DDBJ whole genome shotgun (WGS) entry which is preliminary data.</text>
</comment>
<keyword evidence="1" id="KW-1133">Transmembrane helix</keyword>
<dbReference type="AlphaFoldDB" id="A0A9X1I5Q8"/>
<protein>
    <submittedName>
        <fullName evidence="2">Uncharacterized protein</fullName>
    </submittedName>
</protein>
<evidence type="ECO:0000256" key="1">
    <source>
        <dbReference type="SAM" id="Phobius"/>
    </source>
</evidence>
<proteinExistence type="predicted"/>
<evidence type="ECO:0000313" key="2">
    <source>
        <dbReference type="EMBL" id="MCB4807938.1"/>
    </source>
</evidence>
<organism evidence="2 3">
    <name type="scientific">Neotamlana sargassicola</name>
    <dbReference type="NCBI Taxonomy" id="2883125"/>
    <lineage>
        <taxon>Bacteria</taxon>
        <taxon>Pseudomonadati</taxon>
        <taxon>Bacteroidota</taxon>
        <taxon>Flavobacteriia</taxon>
        <taxon>Flavobacteriales</taxon>
        <taxon>Flavobacteriaceae</taxon>
        <taxon>Neotamlana</taxon>
    </lineage>
</organism>
<keyword evidence="3" id="KW-1185">Reference proteome</keyword>